<evidence type="ECO:0000313" key="2">
    <source>
        <dbReference type="Proteomes" id="UP001472677"/>
    </source>
</evidence>
<comment type="caution">
    <text evidence="1">The sequence shown here is derived from an EMBL/GenBank/DDBJ whole genome shotgun (WGS) entry which is preliminary data.</text>
</comment>
<name>A0ABR2DPV8_9ROSI</name>
<evidence type="ECO:0000313" key="1">
    <source>
        <dbReference type="EMBL" id="KAK8543462.1"/>
    </source>
</evidence>
<dbReference type="Proteomes" id="UP001472677">
    <property type="component" value="Unassembled WGS sequence"/>
</dbReference>
<keyword evidence="2" id="KW-1185">Reference proteome</keyword>
<reference evidence="1 2" key="1">
    <citation type="journal article" date="2024" name="G3 (Bethesda)">
        <title>Genome assembly of Hibiscus sabdariffa L. provides insights into metabolisms of medicinal natural products.</title>
        <authorList>
            <person name="Kim T."/>
        </authorList>
    </citation>
    <scope>NUCLEOTIDE SEQUENCE [LARGE SCALE GENOMIC DNA]</scope>
    <source>
        <strain evidence="1">TK-2024</strain>
        <tissue evidence="1">Old leaves</tissue>
    </source>
</reference>
<sequence length="148" mass="16155">MFIPLPNDEVEEDESVLGGGSNLLLKMGVDFQFQDTVLKPFFPRLDYTLDPPVQTDIAKDVDAFLKEGESSANLKGNGKVRPEAVLAVVAASHQQPFEVAYYPRASTPEFCVAGSWGLYPRRHSSCGSHPMAKFTMATSPGLYENADA</sequence>
<dbReference type="EMBL" id="JBBPBM010000024">
    <property type="protein sequence ID" value="KAK8543462.1"/>
    <property type="molecule type" value="Genomic_DNA"/>
</dbReference>
<gene>
    <name evidence="1" type="ORF">V6N12_016010</name>
</gene>
<protein>
    <submittedName>
        <fullName evidence="1">Uncharacterized protein</fullName>
    </submittedName>
</protein>
<proteinExistence type="predicted"/>
<organism evidence="1 2">
    <name type="scientific">Hibiscus sabdariffa</name>
    <name type="common">roselle</name>
    <dbReference type="NCBI Taxonomy" id="183260"/>
    <lineage>
        <taxon>Eukaryota</taxon>
        <taxon>Viridiplantae</taxon>
        <taxon>Streptophyta</taxon>
        <taxon>Embryophyta</taxon>
        <taxon>Tracheophyta</taxon>
        <taxon>Spermatophyta</taxon>
        <taxon>Magnoliopsida</taxon>
        <taxon>eudicotyledons</taxon>
        <taxon>Gunneridae</taxon>
        <taxon>Pentapetalae</taxon>
        <taxon>rosids</taxon>
        <taxon>malvids</taxon>
        <taxon>Malvales</taxon>
        <taxon>Malvaceae</taxon>
        <taxon>Malvoideae</taxon>
        <taxon>Hibiscus</taxon>
    </lineage>
</organism>
<accession>A0ABR2DPV8</accession>